<evidence type="ECO:0000313" key="1">
    <source>
        <dbReference type="EMBL" id="GJJ10759.1"/>
    </source>
</evidence>
<dbReference type="Proteomes" id="UP001050691">
    <property type="component" value="Unassembled WGS sequence"/>
</dbReference>
<dbReference type="AlphaFoldDB" id="A0AAV5AC22"/>
<protein>
    <submittedName>
        <fullName evidence="1">Uncharacterized protein</fullName>
    </submittedName>
</protein>
<comment type="caution">
    <text evidence="1">The sequence shown here is derived from an EMBL/GenBank/DDBJ whole genome shotgun (WGS) entry which is preliminary data.</text>
</comment>
<organism evidence="1 2">
    <name type="scientific">Clathrus columnatus</name>
    <dbReference type="NCBI Taxonomy" id="1419009"/>
    <lineage>
        <taxon>Eukaryota</taxon>
        <taxon>Fungi</taxon>
        <taxon>Dikarya</taxon>
        <taxon>Basidiomycota</taxon>
        <taxon>Agaricomycotina</taxon>
        <taxon>Agaricomycetes</taxon>
        <taxon>Phallomycetidae</taxon>
        <taxon>Phallales</taxon>
        <taxon>Clathraceae</taxon>
        <taxon>Clathrus</taxon>
    </lineage>
</organism>
<dbReference type="EMBL" id="BPWL01000005">
    <property type="protein sequence ID" value="GJJ10759.1"/>
    <property type="molecule type" value="Genomic_DNA"/>
</dbReference>
<reference evidence="1" key="1">
    <citation type="submission" date="2021-10" db="EMBL/GenBank/DDBJ databases">
        <title>De novo Genome Assembly of Clathrus columnatus (Basidiomycota, Fungi) Using Illumina and Nanopore Sequence Data.</title>
        <authorList>
            <person name="Ogiso-Tanaka E."/>
            <person name="Itagaki H."/>
            <person name="Hosoya T."/>
            <person name="Hosaka K."/>
        </authorList>
    </citation>
    <scope>NUCLEOTIDE SEQUENCE</scope>
    <source>
        <strain evidence="1">MO-923</strain>
    </source>
</reference>
<proteinExistence type="predicted"/>
<sequence>MNPQIAGHIQHLQICWGSALNSKMRLPFDFNVGVNHSYQEPENTLLFLWDYELLGRALHQMVNLKAFEWLYDEIPIFDVRLDVIKPFSNQCILERVDGRDGLFVSLFDTPIEGAQAVVRDLMSLCRWPKLQVLRLHIVDDPGGPPTEDLRIVAIAAKQVSQLTELVVLFPNVECIDLRGSGVYQHLVRWEGEAPNMVNKVLASLSGFMNLRVILGFRFWDYSETEEMRETPRRREYFHWVHTLLPRLDFCGVNAEDGIEFIHEGNNVSWKWVSLPAKTFAGRERDFTIREEFDRFAS</sequence>
<name>A0AAV5AC22_9AGAM</name>
<gene>
    <name evidence="1" type="ORF">Clacol_004987</name>
</gene>
<keyword evidence="2" id="KW-1185">Reference proteome</keyword>
<accession>A0AAV5AC22</accession>
<evidence type="ECO:0000313" key="2">
    <source>
        <dbReference type="Proteomes" id="UP001050691"/>
    </source>
</evidence>